<dbReference type="EMBL" id="LSRL02000392">
    <property type="protein sequence ID" value="TDG41209.1"/>
    <property type="molecule type" value="Genomic_DNA"/>
</dbReference>
<sequence length="184" mass="21759">MDLDIPGTASVSVVLCVGLYVGEVNIVSDYRPDFPAALFLAWVVFMADRLRASIRILNQLWIFLIALGVYYLVSQGLVFYVWHPFWEFFEGYLNEFFETKFMYSFYDNYPSVVVFLRHHSLLIIQMLLMIYVLYWTLAQRVSSEDCSEEEYDEPVEHVGIHEEAFQQLLQPDRVHRLNDRLTHQ</sequence>
<name>A0A484AX73_DRONA</name>
<keyword evidence="1" id="KW-0472">Membrane</keyword>
<dbReference type="Proteomes" id="UP000295192">
    <property type="component" value="Unassembled WGS sequence"/>
</dbReference>
<proteinExistence type="predicted"/>
<gene>
    <name evidence="2" type="ORF">AWZ03_012370</name>
</gene>
<dbReference type="AlphaFoldDB" id="A0A484AX73"/>
<feature type="transmembrane region" description="Helical" evidence="1">
    <location>
        <begin position="62"/>
        <end position="82"/>
    </location>
</feature>
<protein>
    <submittedName>
        <fullName evidence="2">Uncharacterized protein</fullName>
    </submittedName>
</protein>
<evidence type="ECO:0000256" key="1">
    <source>
        <dbReference type="SAM" id="Phobius"/>
    </source>
</evidence>
<organism evidence="2 3">
    <name type="scientific">Drosophila navojoa</name>
    <name type="common">Fruit fly</name>
    <dbReference type="NCBI Taxonomy" id="7232"/>
    <lineage>
        <taxon>Eukaryota</taxon>
        <taxon>Metazoa</taxon>
        <taxon>Ecdysozoa</taxon>
        <taxon>Arthropoda</taxon>
        <taxon>Hexapoda</taxon>
        <taxon>Insecta</taxon>
        <taxon>Pterygota</taxon>
        <taxon>Neoptera</taxon>
        <taxon>Endopterygota</taxon>
        <taxon>Diptera</taxon>
        <taxon>Brachycera</taxon>
        <taxon>Muscomorpha</taxon>
        <taxon>Ephydroidea</taxon>
        <taxon>Drosophilidae</taxon>
        <taxon>Drosophila</taxon>
    </lineage>
</organism>
<dbReference type="OMA" id="GIHEEAF"/>
<comment type="caution">
    <text evidence="2">The sequence shown here is derived from an EMBL/GenBank/DDBJ whole genome shotgun (WGS) entry which is preliminary data.</text>
</comment>
<keyword evidence="1" id="KW-1133">Transmembrane helix</keyword>
<keyword evidence="3" id="KW-1185">Reference proteome</keyword>
<accession>A0A484AX73</accession>
<feature type="transmembrane region" description="Helical" evidence="1">
    <location>
        <begin position="112"/>
        <end position="134"/>
    </location>
</feature>
<reference evidence="2 3" key="1">
    <citation type="journal article" date="2019" name="J. Hered.">
        <title>An Improved Genome Assembly for Drosophila navojoa, the Basal Species in the mojavensis Cluster.</title>
        <authorList>
            <person name="Vanderlinde T."/>
            <person name="Dupim E.G."/>
            <person name="Nazario-Yepiz N.O."/>
            <person name="Carvalho A.B."/>
        </authorList>
    </citation>
    <scope>NUCLEOTIDE SEQUENCE [LARGE SCALE GENOMIC DNA]</scope>
    <source>
        <strain evidence="2">Navoj_Jal97</strain>
        <tissue evidence="2">Whole organism</tissue>
    </source>
</reference>
<keyword evidence="1" id="KW-0812">Transmembrane</keyword>
<evidence type="ECO:0000313" key="2">
    <source>
        <dbReference type="EMBL" id="TDG41209.1"/>
    </source>
</evidence>
<evidence type="ECO:0000313" key="3">
    <source>
        <dbReference type="Proteomes" id="UP000295192"/>
    </source>
</evidence>